<evidence type="ECO:0000313" key="2">
    <source>
        <dbReference type="EMBL" id="KAL3679799.1"/>
    </source>
</evidence>
<protein>
    <recommendedName>
        <fullName evidence="1">Reverse transcriptase domain-containing protein</fullName>
    </recommendedName>
</protein>
<dbReference type="SUPFAM" id="SSF56672">
    <property type="entry name" value="DNA/RNA polymerases"/>
    <property type="match status" value="1"/>
</dbReference>
<dbReference type="InterPro" id="IPR043502">
    <property type="entry name" value="DNA/RNA_pol_sf"/>
</dbReference>
<organism evidence="2 3">
    <name type="scientific">Riccia sorocarpa</name>
    <dbReference type="NCBI Taxonomy" id="122646"/>
    <lineage>
        <taxon>Eukaryota</taxon>
        <taxon>Viridiplantae</taxon>
        <taxon>Streptophyta</taxon>
        <taxon>Embryophyta</taxon>
        <taxon>Marchantiophyta</taxon>
        <taxon>Marchantiopsida</taxon>
        <taxon>Marchantiidae</taxon>
        <taxon>Marchantiales</taxon>
        <taxon>Ricciaceae</taxon>
        <taxon>Riccia</taxon>
    </lineage>
</organism>
<dbReference type="InterPro" id="IPR000477">
    <property type="entry name" value="RT_dom"/>
</dbReference>
<evidence type="ECO:0000313" key="3">
    <source>
        <dbReference type="Proteomes" id="UP001633002"/>
    </source>
</evidence>
<dbReference type="Gene3D" id="3.60.10.10">
    <property type="entry name" value="Endonuclease/exonuclease/phosphatase"/>
    <property type="match status" value="1"/>
</dbReference>
<dbReference type="Pfam" id="PF03372">
    <property type="entry name" value="Exo_endo_phos"/>
    <property type="match status" value="1"/>
</dbReference>
<proteinExistence type="predicted"/>
<dbReference type="SUPFAM" id="SSF56219">
    <property type="entry name" value="DNase I-like"/>
    <property type="match status" value="1"/>
</dbReference>
<feature type="domain" description="Reverse transcriptase" evidence="1">
    <location>
        <begin position="402"/>
        <end position="512"/>
    </location>
</feature>
<evidence type="ECO:0000259" key="1">
    <source>
        <dbReference type="PROSITE" id="PS50878"/>
    </source>
</evidence>
<comment type="caution">
    <text evidence="2">The sequence shown here is derived from an EMBL/GenBank/DDBJ whole genome shotgun (WGS) entry which is preliminary data.</text>
</comment>
<accession>A0ABD3GMY2</accession>
<reference evidence="2 3" key="1">
    <citation type="submission" date="2024-09" db="EMBL/GenBank/DDBJ databases">
        <title>Chromosome-scale assembly of Riccia sorocarpa.</title>
        <authorList>
            <person name="Paukszto L."/>
        </authorList>
    </citation>
    <scope>NUCLEOTIDE SEQUENCE [LARGE SCALE GENOMIC DNA]</scope>
    <source>
        <strain evidence="2">LP-2024</strain>
        <tissue evidence="2">Aerial parts of the thallus</tissue>
    </source>
</reference>
<dbReference type="InterPro" id="IPR005135">
    <property type="entry name" value="Endo/exonuclease/phosphatase"/>
</dbReference>
<dbReference type="Proteomes" id="UP001633002">
    <property type="component" value="Unassembled WGS sequence"/>
</dbReference>
<dbReference type="InterPro" id="IPR036691">
    <property type="entry name" value="Endo/exonu/phosph_ase_sf"/>
</dbReference>
<dbReference type="AlphaFoldDB" id="A0ABD3GMY2"/>
<keyword evidence="3" id="KW-1185">Reference proteome</keyword>
<dbReference type="PROSITE" id="PS50878">
    <property type="entry name" value="RT_POL"/>
    <property type="match status" value="1"/>
</dbReference>
<sequence length="512" mass="58759">MEELTIVSWNIHGLGHPNRVKAVQRWLGREAKRAKIIALQELKASQDVLDFNIRMVRPNSHTIVDYSASDRRGAALIIDRSLSLVDQGIRGDGTVAWARVNTPEGVIGFVSVYGPDSALEKIRLYDWLQAFDISGKWVLMGDWNMTLDPLDSVGPTPMLHGSPLRRWRALDQSGDLLDCYDAAGRRIGPRFTRQAVRGARLDQSRLDRAYISNMGNWIYAVTQIKHCDKIAVSDHIPVLVDLSFHPPRRRSSLKRSPYTKMDAEELKDLEFRSEVQKVWEEGYSLSDDPITAWSLAWGKVQRLYENPRAVSLTEFQELEKKVREEDLVDGKRRRPNSLLLCDKFVSTDQNHQLSIRPEEEEVEAIVMLMKKDKSPGSDGLTAEVLRASWTWTKNAYNALIREIWKGRRLGKNDVMGIVKLLPKSEERQFLRNWRPITLMSMTYKIVSKLLAERLKRILPSLIDSEQTGFIEKRSIVDNILCLKLGQELAEHSKQESLFCKLDFVKAFDKVQH</sequence>
<dbReference type="Pfam" id="PF00078">
    <property type="entry name" value="RVT_1"/>
    <property type="match status" value="1"/>
</dbReference>
<dbReference type="EMBL" id="JBJQOH010000007">
    <property type="protein sequence ID" value="KAL3679799.1"/>
    <property type="molecule type" value="Genomic_DNA"/>
</dbReference>
<gene>
    <name evidence="2" type="ORF">R1sor_022755</name>
</gene>
<name>A0ABD3GMY2_9MARC</name>
<dbReference type="PANTHER" id="PTHR19446">
    <property type="entry name" value="REVERSE TRANSCRIPTASES"/>
    <property type="match status" value="1"/>
</dbReference>